<sequence>MSKIIKNTPLKEVLLEIKLDSKKTTPIDYVLVLNKLITKVKKDYPEVLSLPGASFPIDFPEPLSRHRILSKDQKRLMNVGVNILSINTLDYKGYENFKGQVKEIVEIYLDLFKDYSISRIGLRYINILDLKKEKVKDVLAYDNPNPLGKKITSSEFVNLYKYSENNQLLLKQSINAPKPNNVSVDIDYSKILNSRESLARILEWLDEGHDRIEEAFNKSFVEGYLK</sequence>
<dbReference type="AlphaFoldDB" id="A0A124FX40"/>
<evidence type="ECO:0000313" key="2">
    <source>
        <dbReference type="Proteomes" id="UP000053904"/>
    </source>
</evidence>
<comment type="caution">
    <text evidence="1">The sequence shown here is derived from an EMBL/GenBank/DDBJ whole genome shotgun (WGS) entry which is preliminary data.</text>
</comment>
<proteinExistence type="predicted"/>
<dbReference type="InterPro" id="IPR026349">
    <property type="entry name" value="CHP04255"/>
</dbReference>
<name>A0A124FX40_9BACT</name>
<evidence type="ECO:0008006" key="3">
    <source>
        <dbReference type="Google" id="ProtNLM"/>
    </source>
</evidence>
<protein>
    <recommendedName>
        <fullName evidence="3">TIGR04255 family protein</fullName>
    </recommendedName>
</protein>
<dbReference type="Proteomes" id="UP000053904">
    <property type="component" value="Unassembled WGS sequence"/>
</dbReference>
<gene>
    <name evidence="1" type="ORF">XD93_0742</name>
</gene>
<reference evidence="2" key="1">
    <citation type="journal article" date="2015" name="MBio">
        <title>Genome-Resolved Metagenomic Analysis Reveals Roles for Candidate Phyla and Other Microbial Community Members in Biogeochemical Transformations in Oil Reservoirs.</title>
        <authorList>
            <person name="Hu P."/>
            <person name="Tom L."/>
            <person name="Singh A."/>
            <person name="Thomas B.C."/>
            <person name="Baker B.J."/>
            <person name="Piceno Y.M."/>
            <person name="Andersen G.L."/>
            <person name="Banfield J.F."/>
        </authorList>
    </citation>
    <scope>NUCLEOTIDE SEQUENCE [LARGE SCALE GENOMIC DNA]</scope>
</reference>
<organism evidence="1 2">
    <name type="scientific">candidate division WS6 bacterium 34_10</name>
    <dbReference type="NCBI Taxonomy" id="1641389"/>
    <lineage>
        <taxon>Bacteria</taxon>
        <taxon>Candidatus Dojkabacteria</taxon>
    </lineage>
</organism>
<dbReference type="EMBL" id="LGGO01000110">
    <property type="protein sequence ID" value="KUK76737.1"/>
    <property type="molecule type" value="Genomic_DNA"/>
</dbReference>
<dbReference type="NCBIfam" id="TIGR04255">
    <property type="entry name" value="sporadTIGR04255"/>
    <property type="match status" value="1"/>
</dbReference>
<evidence type="ECO:0000313" key="1">
    <source>
        <dbReference type="EMBL" id="KUK76737.1"/>
    </source>
</evidence>
<accession>A0A124FX40</accession>